<keyword evidence="1" id="KW-0812">Transmembrane</keyword>
<dbReference type="EMBL" id="CP127162">
    <property type="protein sequence ID" value="WIV19899.1"/>
    <property type="molecule type" value="Genomic_DNA"/>
</dbReference>
<reference evidence="3 4" key="1">
    <citation type="submission" date="2023-06" db="EMBL/GenBank/DDBJ databases">
        <title>Paenibacillus polygonum sp. nov., an endophytic bacterium, isolated from Polygonum lapathifolium L. in Nanji Wetland National Nature Reserve, South of Poyang Lake, Jiangxi Province, China.</title>
        <authorList>
            <person name="Yu Z."/>
        </authorList>
    </citation>
    <scope>NUCLEOTIDE SEQUENCE [LARGE SCALE GENOMIC DNA]</scope>
    <source>
        <strain evidence="3 4">C31</strain>
    </source>
</reference>
<sequence length="290" mass="33664">MRRQRKQKRPVFRGRQARRRIRYDRVLIAAFILALSVFLIWKIGSFALDRFPQVAESSVEVQQPSMLGGFTVVPMAKKEPVRFKGKVQKVAYLTFDDGPSKYTNDILDVLKNNKVQGTFFLVGTEIHKHPDAVKRMVEEGSYPGMHTMTHEYKTLYKSGSSANFIKEVKQEQKIIQDLTGYKPFLVRAPFGSAPQIDEKFRGDIAKAQFKLWDWTTDSMDWDLPGNPKQVIANVKRDVHKDVEVILFHEKEQTLEALPEIIKHLKKKGYKIEVYNPENHLVMNFKNDLRL</sequence>
<keyword evidence="1" id="KW-0472">Membrane</keyword>
<dbReference type="InterPro" id="IPR050248">
    <property type="entry name" value="Polysacc_deacetylase_ArnD"/>
</dbReference>
<protein>
    <submittedName>
        <fullName evidence="3">Polysaccharide deacetylase family protein</fullName>
        <ecNumber evidence="3">3.-.-.-</ecNumber>
    </submittedName>
</protein>
<keyword evidence="3" id="KW-0378">Hydrolase</keyword>
<evidence type="ECO:0000313" key="4">
    <source>
        <dbReference type="Proteomes" id="UP001236415"/>
    </source>
</evidence>
<dbReference type="PROSITE" id="PS51677">
    <property type="entry name" value="NODB"/>
    <property type="match status" value="1"/>
</dbReference>
<proteinExistence type="predicted"/>
<dbReference type="Proteomes" id="UP001236415">
    <property type="component" value="Chromosome"/>
</dbReference>
<dbReference type="SUPFAM" id="SSF88713">
    <property type="entry name" value="Glycoside hydrolase/deacetylase"/>
    <property type="match status" value="1"/>
</dbReference>
<feature type="transmembrane region" description="Helical" evidence="1">
    <location>
        <begin position="21"/>
        <end position="41"/>
    </location>
</feature>
<dbReference type="InterPro" id="IPR002509">
    <property type="entry name" value="NODB_dom"/>
</dbReference>
<accession>A0ABY8X7E8</accession>
<dbReference type="PANTHER" id="PTHR10587:SF125">
    <property type="entry name" value="POLYSACCHARIDE DEACETYLASE YHEN-RELATED"/>
    <property type="match status" value="1"/>
</dbReference>
<feature type="domain" description="NodB homology" evidence="2">
    <location>
        <begin position="89"/>
        <end position="272"/>
    </location>
</feature>
<organism evidence="3 4">
    <name type="scientific">Paenibacillus polygoni</name>
    <dbReference type="NCBI Taxonomy" id="3050112"/>
    <lineage>
        <taxon>Bacteria</taxon>
        <taxon>Bacillati</taxon>
        <taxon>Bacillota</taxon>
        <taxon>Bacilli</taxon>
        <taxon>Bacillales</taxon>
        <taxon>Paenibacillaceae</taxon>
        <taxon>Paenibacillus</taxon>
    </lineage>
</organism>
<dbReference type="InterPro" id="IPR011330">
    <property type="entry name" value="Glyco_hydro/deAcase_b/a-brl"/>
</dbReference>
<gene>
    <name evidence="3" type="ORF">QPK24_03930</name>
</gene>
<dbReference type="EC" id="3.-.-.-" evidence="3"/>
<dbReference type="GO" id="GO:0016787">
    <property type="term" value="F:hydrolase activity"/>
    <property type="evidence" value="ECO:0007669"/>
    <property type="project" value="UniProtKB-KW"/>
</dbReference>
<evidence type="ECO:0000313" key="3">
    <source>
        <dbReference type="EMBL" id="WIV19899.1"/>
    </source>
</evidence>
<keyword evidence="1" id="KW-1133">Transmembrane helix</keyword>
<dbReference type="CDD" id="cd10944">
    <property type="entry name" value="CE4_SmPgdA_like"/>
    <property type="match status" value="1"/>
</dbReference>
<dbReference type="PANTHER" id="PTHR10587">
    <property type="entry name" value="GLYCOSYL TRANSFERASE-RELATED"/>
    <property type="match status" value="1"/>
</dbReference>
<keyword evidence="4" id="KW-1185">Reference proteome</keyword>
<evidence type="ECO:0000259" key="2">
    <source>
        <dbReference type="PROSITE" id="PS51677"/>
    </source>
</evidence>
<name>A0ABY8X7E8_9BACL</name>
<dbReference type="Gene3D" id="3.20.20.370">
    <property type="entry name" value="Glycoside hydrolase/deacetylase"/>
    <property type="match status" value="1"/>
</dbReference>
<dbReference type="Pfam" id="PF01522">
    <property type="entry name" value="Polysacc_deac_1"/>
    <property type="match status" value="1"/>
</dbReference>
<evidence type="ECO:0000256" key="1">
    <source>
        <dbReference type="SAM" id="Phobius"/>
    </source>
</evidence>
<dbReference type="RefSeq" id="WP_285746366.1">
    <property type="nucleotide sequence ID" value="NZ_CP127162.1"/>
</dbReference>